<dbReference type="GO" id="GO:0061799">
    <property type="term" value="F:cyclic pyranopterin monophosphate synthase activity"/>
    <property type="evidence" value="ECO:0007669"/>
    <property type="project" value="UniProtKB-EC"/>
</dbReference>
<keyword evidence="11" id="KW-0479">Metal-binding</keyword>
<keyword evidence="24" id="KW-1185">Reference proteome</keyword>
<dbReference type="GO" id="GO:0061798">
    <property type="term" value="F:GTP 3',8'-cyclase activity"/>
    <property type="evidence" value="ECO:0007669"/>
    <property type="project" value="UniProtKB-EC"/>
</dbReference>
<dbReference type="Proteomes" id="UP000678499">
    <property type="component" value="Unassembled WGS sequence"/>
</dbReference>
<dbReference type="GO" id="GO:0051539">
    <property type="term" value="F:4 iron, 4 sulfur cluster binding"/>
    <property type="evidence" value="ECO:0007669"/>
    <property type="project" value="UniProtKB-KW"/>
</dbReference>
<dbReference type="InterPro" id="IPR010505">
    <property type="entry name" value="MoaA_twitch"/>
</dbReference>
<evidence type="ECO:0000256" key="6">
    <source>
        <dbReference type="ARBA" id="ARBA00012167"/>
    </source>
</evidence>
<evidence type="ECO:0000256" key="13">
    <source>
        <dbReference type="ARBA" id="ARBA00023004"/>
    </source>
</evidence>
<organism evidence="23">
    <name type="scientific">Notodromas monacha</name>
    <dbReference type="NCBI Taxonomy" id="399045"/>
    <lineage>
        <taxon>Eukaryota</taxon>
        <taxon>Metazoa</taxon>
        <taxon>Ecdysozoa</taxon>
        <taxon>Arthropoda</taxon>
        <taxon>Crustacea</taxon>
        <taxon>Oligostraca</taxon>
        <taxon>Ostracoda</taxon>
        <taxon>Podocopa</taxon>
        <taxon>Podocopida</taxon>
        <taxon>Cypridocopina</taxon>
        <taxon>Cypridoidea</taxon>
        <taxon>Cyprididae</taxon>
        <taxon>Notodromas</taxon>
    </lineage>
</organism>
<feature type="region of interest" description="Disordered" evidence="21">
    <location>
        <begin position="817"/>
        <end position="842"/>
    </location>
</feature>
<dbReference type="InterPro" id="IPR007197">
    <property type="entry name" value="rSAM"/>
</dbReference>
<evidence type="ECO:0000256" key="21">
    <source>
        <dbReference type="SAM" id="MobiDB-lite"/>
    </source>
</evidence>
<dbReference type="SMART" id="SM00729">
    <property type="entry name" value="Elp3"/>
    <property type="match status" value="2"/>
</dbReference>
<dbReference type="InterPro" id="IPR013785">
    <property type="entry name" value="Aldolase_TIM"/>
</dbReference>
<evidence type="ECO:0000256" key="10">
    <source>
        <dbReference type="ARBA" id="ARBA00022691"/>
    </source>
</evidence>
<evidence type="ECO:0000256" key="5">
    <source>
        <dbReference type="ARBA" id="ARBA00009862"/>
    </source>
</evidence>
<proteinExistence type="inferred from homology"/>
<dbReference type="Gene3D" id="3.20.20.70">
    <property type="entry name" value="Aldolase class I"/>
    <property type="match status" value="2"/>
</dbReference>
<keyword evidence="13" id="KW-0408">Iron</keyword>
<dbReference type="GO" id="GO:0005525">
    <property type="term" value="F:GTP binding"/>
    <property type="evidence" value="ECO:0007669"/>
    <property type="project" value="UniProtKB-KW"/>
</dbReference>
<keyword evidence="14" id="KW-0411">Iron-sulfur</keyword>
<feature type="compositionally biased region" description="Polar residues" evidence="21">
    <location>
        <begin position="735"/>
        <end position="744"/>
    </location>
</feature>
<dbReference type="InterPro" id="IPR000385">
    <property type="entry name" value="MoaA_NifB_PqqE_Fe-S-bd_CS"/>
</dbReference>
<dbReference type="InterPro" id="IPR006638">
    <property type="entry name" value="Elp3/MiaA/NifB-like_rSAM"/>
</dbReference>
<comment type="function">
    <text evidence="19">Isoform MOCS1A and isoform MOCS1B probably form a complex that catalyzes the conversion of 5'-GTP to cyclic pyranopterin monophosphate (cPMP). MOCS1A catalyzes the cyclization of GTP to (8S)-3',8-cyclo-7,8-dihydroguanosine 5'-triphosphate and MOCS1B catalyzes the subsequent conversion of (8S)-3',8-cyclo-7,8-dihydroguanosine 5'-triphosphate to cPMP.</text>
</comment>
<comment type="subunit">
    <text evidence="20">Isoform MOCS1A and isoform MOCS1B probably form a heterooligomer.</text>
</comment>
<dbReference type="SFLD" id="SFLDG01067">
    <property type="entry name" value="SPASM/twitch_domain_containing"/>
    <property type="match status" value="2"/>
</dbReference>
<feature type="domain" description="Radical SAM core" evidence="22">
    <location>
        <begin position="40"/>
        <end position="267"/>
    </location>
</feature>
<comment type="similarity">
    <text evidence="5">In the N-terminal section; belongs to the radical SAM superfamily. MoaA family.</text>
</comment>
<dbReference type="EMBL" id="CAJPEX010000100">
    <property type="protein sequence ID" value="CAG0913303.1"/>
    <property type="molecule type" value="Genomic_DNA"/>
</dbReference>
<dbReference type="InterPro" id="IPR050105">
    <property type="entry name" value="MoCo_biosynth_MoaA/MoaC"/>
</dbReference>
<feature type="compositionally biased region" description="Basic and acidic residues" evidence="21">
    <location>
        <begin position="821"/>
        <end position="838"/>
    </location>
</feature>
<dbReference type="GO" id="GO:0006777">
    <property type="term" value="P:Mo-molybdopterin cofactor biosynthetic process"/>
    <property type="evidence" value="ECO:0007669"/>
    <property type="project" value="UniProtKB-KW"/>
</dbReference>
<evidence type="ECO:0000313" key="23">
    <source>
        <dbReference type="EMBL" id="CAD7273151.1"/>
    </source>
</evidence>
<dbReference type="SUPFAM" id="SSF102114">
    <property type="entry name" value="Radical SAM enzymes"/>
    <property type="match status" value="2"/>
</dbReference>
<dbReference type="EC" id="4.6.1.17" evidence="7"/>
<dbReference type="SFLD" id="SFLDS00029">
    <property type="entry name" value="Radical_SAM"/>
    <property type="match status" value="2"/>
</dbReference>
<dbReference type="Pfam" id="PF06463">
    <property type="entry name" value="Mob_synth_C"/>
    <property type="match status" value="2"/>
</dbReference>
<dbReference type="Pfam" id="PF04055">
    <property type="entry name" value="Radical_SAM"/>
    <property type="match status" value="2"/>
</dbReference>
<dbReference type="PROSITE" id="PS51918">
    <property type="entry name" value="RADICAL_SAM"/>
    <property type="match status" value="2"/>
</dbReference>
<dbReference type="PANTHER" id="PTHR22960">
    <property type="entry name" value="MOLYBDOPTERIN COFACTOR SYNTHESIS PROTEIN A"/>
    <property type="match status" value="1"/>
</dbReference>
<dbReference type="HAMAP" id="MF_01225_B">
    <property type="entry name" value="MoaA_B"/>
    <property type="match status" value="2"/>
</dbReference>
<comment type="cofactor">
    <cofactor evidence="2">
        <name>[4Fe-4S] cluster</name>
        <dbReference type="ChEBI" id="CHEBI:49883"/>
    </cofactor>
</comment>
<comment type="catalytic activity">
    <reaction evidence="1">
        <text>(8S)-3',8-cyclo-7,8-dihydroguanosine 5'-triphosphate = cyclic pyranopterin phosphate + diphosphate</text>
        <dbReference type="Rhea" id="RHEA:49580"/>
        <dbReference type="ChEBI" id="CHEBI:33019"/>
        <dbReference type="ChEBI" id="CHEBI:59648"/>
        <dbReference type="ChEBI" id="CHEBI:131766"/>
        <dbReference type="EC" id="4.6.1.17"/>
    </reaction>
</comment>
<evidence type="ECO:0000256" key="9">
    <source>
        <dbReference type="ARBA" id="ARBA00022485"/>
    </source>
</evidence>
<keyword evidence="15" id="KW-0342">GTP-binding</keyword>
<gene>
    <name evidence="23" type="ORF">NMOB1V02_LOCUS1053</name>
</gene>
<evidence type="ECO:0000256" key="14">
    <source>
        <dbReference type="ARBA" id="ARBA00023014"/>
    </source>
</evidence>
<evidence type="ECO:0000256" key="15">
    <source>
        <dbReference type="ARBA" id="ARBA00023134"/>
    </source>
</evidence>
<dbReference type="InterPro" id="IPR013483">
    <property type="entry name" value="MoaA"/>
</dbReference>
<dbReference type="AlphaFoldDB" id="A0A7R9G9U0"/>
<dbReference type="SFLD" id="SFLDG01386">
    <property type="entry name" value="main_SPASM_domain-containing"/>
    <property type="match status" value="2"/>
</dbReference>
<feature type="region of interest" description="Disordered" evidence="21">
    <location>
        <begin position="735"/>
        <end position="770"/>
    </location>
</feature>
<comment type="catalytic activity">
    <reaction evidence="18">
        <text>GTP + AH2 + S-adenosyl-L-methionine = (8S)-3',8-cyclo-7,8-dihydroguanosine 5'-triphosphate + 5'-deoxyadenosine + L-methionine + A + H(+)</text>
        <dbReference type="Rhea" id="RHEA:49576"/>
        <dbReference type="ChEBI" id="CHEBI:13193"/>
        <dbReference type="ChEBI" id="CHEBI:15378"/>
        <dbReference type="ChEBI" id="CHEBI:17319"/>
        <dbReference type="ChEBI" id="CHEBI:17499"/>
        <dbReference type="ChEBI" id="CHEBI:37565"/>
        <dbReference type="ChEBI" id="CHEBI:57844"/>
        <dbReference type="ChEBI" id="CHEBI:59789"/>
        <dbReference type="ChEBI" id="CHEBI:131766"/>
        <dbReference type="EC" id="4.1.99.22"/>
    </reaction>
</comment>
<keyword evidence="12" id="KW-0547">Nucleotide-binding</keyword>
<dbReference type="NCBIfam" id="NF001199">
    <property type="entry name" value="PRK00164.2-1"/>
    <property type="match status" value="2"/>
</dbReference>
<evidence type="ECO:0000256" key="20">
    <source>
        <dbReference type="ARBA" id="ARBA00063038"/>
    </source>
</evidence>
<comment type="similarity">
    <text evidence="4">In the C-terminal section; belongs to the MoaC family.</text>
</comment>
<dbReference type="CDD" id="cd01335">
    <property type="entry name" value="Radical_SAM"/>
    <property type="match status" value="2"/>
</dbReference>
<dbReference type="InterPro" id="IPR040064">
    <property type="entry name" value="MoaA-like"/>
</dbReference>
<dbReference type="NCBIfam" id="TIGR02666">
    <property type="entry name" value="moaA"/>
    <property type="match status" value="2"/>
</dbReference>
<dbReference type="UniPathway" id="UPA00344"/>
<dbReference type="EMBL" id="OA882137">
    <property type="protein sequence ID" value="CAD7273151.1"/>
    <property type="molecule type" value="Genomic_DNA"/>
</dbReference>
<comment type="pathway">
    <text evidence="3">Cofactor biosynthesis; molybdopterin biosynthesis.</text>
</comment>
<evidence type="ECO:0000256" key="2">
    <source>
        <dbReference type="ARBA" id="ARBA00001966"/>
    </source>
</evidence>
<evidence type="ECO:0000256" key="3">
    <source>
        <dbReference type="ARBA" id="ARBA00005046"/>
    </source>
</evidence>
<dbReference type="PANTHER" id="PTHR22960:SF0">
    <property type="entry name" value="MOLYBDENUM COFACTOR BIOSYNTHESIS PROTEIN 1"/>
    <property type="match status" value="1"/>
</dbReference>
<dbReference type="SFLD" id="SFLDG01383">
    <property type="entry name" value="cyclic_pyranopterin_phosphate"/>
    <property type="match status" value="2"/>
</dbReference>
<evidence type="ECO:0000256" key="19">
    <source>
        <dbReference type="ARBA" id="ARBA00054222"/>
    </source>
</evidence>
<evidence type="ECO:0000256" key="7">
    <source>
        <dbReference type="ARBA" id="ARBA00012575"/>
    </source>
</evidence>
<dbReference type="EC" id="4.1.99.22" evidence="6"/>
<dbReference type="CDD" id="cd21117">
    <property type="entry name" value="Twitch_MoaA"/>
    <property type="match status" value="2"/>
</dbReference>
<accession>A0A7R9G9U0</accession>
<dbReference type="PROSITE" id="PS01305">
    <property type="entry name" value="MOAA_NIFB_PQQE"/>
    <property type="match status" value="2"/>
</dbReference>
<evidence type="ECO:0000256" key="11">
    <source>
        <dbReference type="ARBA" id="ARBA00022723"/>
    </source>
</evidence>
<protein>
    <recommendedName>
        <fullName evidence="8">Molybdenum cofactor biosynthesis protein 1</fullName>
        <ecNumber evidence="6">4.1.99.22</ecNumber>
        <ecNumber evidence="7">4.6.1.17</ecNumber>
    </recommendedName>
</protein>
<dbReference type="OrthoDB" id="429626at2759"/>
<evidence type="ECO:0000259" key="22">
    <source>
        <dbReference type="PROSITE" id="PS51918"/>
    </source>
</evidence>
<evidence type="ECO:0000256" key="16">
    <source>
        <dbReference type="ARBA" id="ARBA00023150"/>
    </source>
</evidence>
<dbReference type="GO" id="GO:0046872">
    <property type="term" value="F:metal ion binding"/>
    <property type="evidence" value="ECO:0007669"/>
    <property type="project" value="UniProtKB-KW"/>
</dbReference>
<name>A0A7R9G9U0_9CRUS</name>
<evidence type="ECO:0000256" key="4">
    <source>
        <dbReference type="ARBA" id="ARBA00008484"/>
    </source>
</evidence>
<keyword evidence="9" id="KW-0004">4Fe-4S</keyword>
<dbReference type="InterPro" id="IPR058240">
    <property type="entry name" value="rSAM_sf"/>
</dbReference>
<evidence type="ECO:0000256" key="8">
    <source>
        <dbReference type="ARBA" id="ARBA00015273"/>
    </source>
</evidence>
<keyword evidence="10" id="KW-0949">S-adenosyl-L-methionine</keyword>
<evidence type="ECO:0000256" key="18">
    <source>
        <dbReference type="ARBA" id="ARBA00048697"/>
    </source>
</evidence>
<evidence type="ECO:0000256" key="17">
    <source>
        <dbReference type="ARBA" id="ARBA00023239"/>
    </source>
</evidence>
<evidence type="ECO:0000256" key="12">
    <source>
        <dbReference type="ARBA" id="ARBA00022741"/>
    </source>
</evidence>
<evidence type="ECO:0000256" key="1">
    <source>
        <dbReference type="ARBA" id="ARBA00001637"/>
    </source>
</evidence>
<sequence>MLKCSNVIRGAINLKRACHSQRKLRPQLAKQDTSDALTDLHGRYHSYLRISLTEKCNLRCSYCMPEEGVSLTPGQKLLTTQEILSLARLFVDEGVRKIRLTGGEPTIRKDLPEIISGLKGIPKLETVTMTTNGIVLKTRLSALKDAGLDGLNISLDTLIPAKFEFLTRRPGWKKVMEGIETALSLGYSPVKLNVVAMRGVNCDEIVDFVTFTKEKNVDVRFIEYMPFDGNKWNVKKMIPYSEMLDLIRAQYPELERLEDHPNDTSKAFKVPGFMGQIGFITSMSQHFCGTCNRLRLTADGNLKVCLFGNSEVSLRDALRGGTSKEDLIDLISMAVKRKKKRHAVIHHSRIYDARMLKCSNVIRGAINLRRACHSQRKLRPQLAKQDTSDALTDLHGRSHSYLRISLTEKCNLRCSYCMPEEGVSLTPGQKLLTTQEILSLARLFVDEGVRKIRLTGGEPTIRKDLPEIISGLKGIPKLETVTMTTNGIVLKTRLSALKDAGLDGLNISLDTLIPAKFEFLTRRPGWKKVMEGIETALSLGYSPVKLNVVAMRGVNCDEIVDFVTFTKEKNVDVRFIEYMPFDGNKWNVKKMIPFSEMLDSIRAQYPELKRLEDHPNDTSKAFKVPGFMGQIGFITSMSQHFCGTCNRLRLTADGNLKVCLFGNSEVSLRDALRGGTSKEDLIDLISMAVKRKKKRHAGFIIMEEYLWLEDSVGRRIFKVRRSKEGALRSFVEQQQAMREQQLTKQRSKIDRSSTDPHQMTVRGILEPRGRAPHDISFNGLLTQSYFKTGKGSPAIDALTQAQGRLNLRDASVNAYRSNPYQREDNNHSRVTPKNERDSISSSIRIYYKRPGRESEMEESALPVHVNVP</sequence>
<feature type="domain" description="Radical SAM core" evidence="22">
    <location>
        <begin position="394"/>
        <end position="621"/>
    </location>
</feature>
<keyword evidence="16" id="KW-0501">Molybdenum cofactor biosynthesis</keyword>
<dbReference type="FunFam" id="3.20.20.70:FF:000117">
    <property type="entry name" value="molybdenum cofactor biosynthesis protein 1"/>
    <property type="match status" value="2"/>
</dbReference>
<evidence type="ECO:0000313" key="24">
    <source>
        <dbReference type="Proteomes" id="UP000678499"/>
    </source>
</evidence>
<keyword evidence="17" id="KW-0456">Lyase</keyword>
<reference evidence="23" key="1">
    <citation type="submission" date="2020-11" db="EMBL/GenBank/DDBJ databases">
        <authorList>
            <person name="Tran Van P."/>
        </authorList>
    </citation>
    <scope>NUCLEOTIDE SEQUENCE</scope>
</reference>